<dbReference type="RefSeq" id="WP_250751923.1">
    <property type="nucleotide sequence ID" value="NZ_CP098401.1"/>
</dbReference>
<feature type="compositionally biased region" description="Low complexity" evidence="1">
    <location>
        <begin position="1"/>
        <end position="13"/>
    </location>
</feature>
<keyword evidence="3" id="KW-1185">Reference proteome</keyword>
<dbReference type="PANTHER" id="PTHR30451">
    <property type="entry name" value="OUTER MEMBRANE USHER PROTEIN"/>
    <property type="match status" value="1"/>
</dbReference>
<evidence type="ECO:0000313" key="3">
    <source>
        <dbReference type="Proteomes" id="UP001055580"/>
    </source>
</evidence>
<dbReference type="InterPro" id="IPR000015">
    <property type="entry name" value="Fimb_usher"/>
</dbReference>
<evidence type="ECO:0008006" key="4">
    <source>
        <dbReference type="Google" id="ProtNLM"/>
    </source>
</evidence>
<evidence type="ECO:0000313" key="2">
    <source>
        <dbReference type="EMBL" id="URW75580.1"/>
    </source>
</evidence>
<proteinExistence type="predicted"/>
<protein>
    <recommendedName>
        <fullName evidence="4">Fimbrial biogenesis outer membrane usher protein</fullName>
    </recommendedName>
</protein>
<dbReference type="EMBL" id="CP098401">
    <property type="protein sequence ID" value="URW75580.1"/>
    <property type="molecule type" value="Genomic_DNA"/>
</dbReference>
<sequence length="834" mass="88200">MAAAAGIAGAGTASPRLMVDPAPLAGDERVTAPGPPPRSGAVTPADAQDAPAPRSIVPRGQVDILAPLLVNDRLVGEIDVKADAAGSGDIDAARLAALLGGLLDPELRAGLTARIAGRARVPLDGLSVDPMTIVYDPATLEVRVTLPPARMLSQTVSFRGSETPEPGRYMPQARYAGGVALGATQRFIESGPNTGRAPLLLSADGFLTVGRFPGVTLQSGGLFTEVPGGRYTFERAQTRVSYDDFGKAIHYVAGEFNPALTGFQGGARMLGIGVARDYAGIRPFENIRPSGRGGITLERPSTVIVEVNGIETRRLQLDSGRYQLTDLSAASGANDVRLFVQDDLGRREVASAAFFTATAMLAPGLTDFGFALGRRESVRTVYGGPLTATGYVRRGIGGNLTLGAGGQYAAGDWQTNGEAVVGTPLGLFRLQGSASNVAGRAGHAVSLDWLHSFDRGGTSWSFTVLSTLFSRDFASPFDRLGRVNDNKWRIDARADWRRGPLSLALTSTLARNRSRTEEQRIELTGYYSRGRVAFSGGGGFEKLGTNGWRPRALLGISVQLGQRTTASIRADTRRGAVVGEISRYPLDQVGDVSGRVQLVREHDRIGLAGDARYFGNRFIAGLEQSLFYAQNPNGIGTRETIVRASTFVGIADGSIALGRPTTGNFAIYDRHRSLKGAAITVRDESGLVVARQDWLGAPIAPFNRVFSPVLQTYEVDPVPTGYDLGESRLSAFPGAFSGYRVPVGSDASRVAIGYLIGPDGPIATMSGVVERIGGPKSEPRPFFTNAAGRFAVDSLEPGTYRMMIGTTEVARFAIGSKSEGLVDVGKLSAKAIPQ</sequence>
<dbReference type="Gene3D" id="2.60.40.3110">
    <property type="match status" value="1"/>
</dbReference>
<organism evidence="2 3">
    <name type="scientific">Sphingomonas donggukensis</name>
    <dbReference type="NCBI Taxonomy" id="2949093"/>
    <lineage>
        <taxon>Bacteria</taxon>
        <taxon>Pseudomonadati</taxon>
        <taxon>Pseudomonadota</taxon>
        <taxon>Alphaproteobacteria</taxon>
        <taxon>Sphingomonadales</taxon>
        <taxon>Sphingomonadaceae</taxon>
        <taxon>Sphingomonas</taxon>
    </lineage>
</organism>
<evidence type="ECO:0000256" key="1">
    <source>
        <dbReference type="SAM" id="MobiDB-lite"/>
    </source>
</evidence>
<dbReference type="PANTHER" id="PTHR30451:SF5">
    <property type="entry name" value="SLR0019 PROTEIN"/>
    <property type="match status" value="1"/>
</dbReference>
<reference evidence="2" key="1">
    <citation type="submission" date="2022-05" db="EMBL/GenBank/DDBJ databases">
        <title>Sphingomonas sp. strain RMG20 Genome sequencing and assembly.</title>
        <authorList>
            <person name="Kim I."/>
        </authorList>
    </citation>
    <scope>NUCLEOTIDE SEQUENCE</scope>
    <source>
        <strain evidence="2">RMG20</strain>
    </source>
</reference>
<name>A0ABY4TUP8_9SPHN</name>
<feature type="region of interest" description="Disordered" evidence="1">
    <location>
        <begin position="1"/>
        <end position="54"/>
    </location>
</feature>
<accession>A0ABY4TUP8</accession>
<dbReference type="Proteomes" id="UP001055580">
    <property type="component" value="Chromosome"/>
</dbReference>
<gene>
    <name evidence="2" type="ORF">M9980_13810</name>
</gene>